<dbReference type="PANTHER" id="PTHR43664">
    <property type="entry name" value="MONOAMINE OXIDASE-RELATED"/>
    <property type="match status" value="1"/>
</dbReference>
<reference evidence="3" key="1">
    <citation type="journal article" date="2023" name="Arch. Microbiol.">
        <title>Desulfoferula mesophilus gen. nov. sp. nov., a mesophilic sulfate-reducing bacterium isolated from a brackish lake sediment.</title>
        <authorList>
            <person name="Watanabe T."/>
            <person name="Yabe T."/>
            <person name="Tsuji J.M."/>
            <person name="Fukui M."/>
        </authorList>
    </citation>
    <scope>NUCLEOTIDE SEQUENCE [LARGE SCALE GENOMIC DNA]</scope>
    <source>
        <strain evidence="3">12FAK</strain>
    </source>
</reference>
<evidence type="ECO:0000313" key="2">
    <source>
        <dbReference type="EMBL" id="BEQ14744.1"/>
    </source>
</evidence>
<dbReference type="Gene3D" id="3.10.129.10">
    <property type="entry name" value="Hotdog Thioesterase"/>
    <property type="match status" value="1"/>
</dbReference>
<dbReference type="RefSeq" id="WP_338606434.1">
    <property type="nucleotide sequence ID" value="NZ_AP028679.1"/>
</dbReference>
<dbReference type="PANTHER" id="PTHR43664:SF1">
    <property type="entry name" value="BETA-METHYLMALYL-COA DEHYDRATASE"/>
    <property type="match status" value="1"/>
</dbReference>
<dbReference type="Proteomes" id="UP001366166">
    <property type="component" value="Chromosome"/>
</dbReference>
<dbReference type="SUPFAM" id="SSF54637">
    <property type="entry name" value="Thioesterase/thiol ester dehydrase-isomerase"/>
    <property type="match status" value="1"/>
</dbReference>
<evidence type="ECO:0000259" key="1">
    <source>
        <dbReference type="Pfam" id="PF01575"/>
    </source>
</evidence>
<dbReference type="Pfam" id="PF01575">
    <property type="entry name" value="MaoC_dehydratas"/>
    <property type="match status" value="1"/>
</dbReference>
<name>A0AAU9EHL0_9BACT</name>
<evidence type="ECO:0000313" key="3">
    <source>
        <dbReference type="Proteomes" id="UP001366166"/>
    </source>
</evidence>
<dbReference type="InterPro" id="IPR052342">
    <property type="entry name" value="MCH/BMMD"/>
</dbReference>
<dbReference type="KEGG" id="dmp:FAK_18100"/>
<proteinExistence type="predicted"/>
<protein>
    <submittedName>
        <fullName evidence="2">MaoC family dehydratase</fullName>
    </submittedName>
</protein>
<accession>A0AAU9EHL0</accession>
<feature type="domain" description="MaoC-like" evidence="1">
    <location>
        <begin position="11"/>
        <end position="116"/>
    </location>
</feature>
<gene>
    <name evidence="2" type="ORF">FAK_18100</name>
</gene>
<dbReference type="InterPro" id="IPR029069">
    <property type="entry name" value="HotDog_dom_sf"/>
</dbReference>
<sequence>MNPMYFDDFELGQEFVTKARTVTEADIVNFAALSWDTNPLHTDAEFAAGSHFGERIAHGMLGLVIHAGLSQQLGNLEGTLVAFLGMNWQFHHPIKIGDTIHVVQRVKELRETSQGNRGVLTFEKEVLNQRHQVVQSGTTTVLMLRKKSGDD</sequence>
<dbReference type="InterPro" id="IPR002539">
    <property type="entry name" value="MaoC-like_dom"/>
</dbReference>
<dbReference type="AlphaFoldDB" id="A0AAU9EHL0"/>
<dbReference type="EMBL" id="AP028679">
    <property type="protein sequence ID" value="BEQ14744.1"/>
    <property type="molecule type" value="Genomic_DNA"/>
</dbReference>
<organism evidence="2 3">
    <name type="scientific">Desulfoferula mesophila</name>
    <dbReference type="NCBI Taxonomy" id="3058419"/>
    <lineage>
        <taxon>Bacteria</taxon>
        <taxon>Pseudomonadati</taxon>
        <taxon>Thermodesulfobacteriota</taxon>
        <taxon>Desulfarculia</taxon>
        <taxon>Desulfarculales</taxon>
        <taxon>Desulfarculaceae</taxon>
        <taxon>Desulfoferula</taxon>
    </lineage>
</organism>
<keyword evidence="3" id="KW-1185">Reference proteome</keyword>